<dbReference type="EnsemblMetazoa" id="G31611.3">
    <property type="protein sequence ID" value="G31611.3:cds"/>
    <property type="gene ID" value="G31611"/>
</dbReference>
<protein>
    <submittedName>
        <fullName evidence="2">Uncharacterized protein</fullName>
    </submittedName>
</protein>
<reference evidence="2" key="1">
    <citation type="submission" date="2022-08" db="UniProtKB">
        <authorList>
            <consortium name="EnsemblMetazoa"/>
        </authorList>
    </citation>
    <scope>IDENTIFICATION</scope>
    <source>
        <strain evidence="2">05x7-T-G4-1.051#20</strain>
    </source>
</reference>
<dbReference type="AlphaFoldDB" id="A0A8W8M6N0"/>
<dbReference type="Proteomes" id="UP000005408">
    <property type="component" value="Unassembled WGS sequence"/>
</dbReference>
<keyword evidence="1" id="KW-0732">Signal</keyword>
<organism evidence="2 3">
    <name type="scientific">Magallana gigas</name>
    <name type="common">Pacific oyster</name>
    <name type="synonym">Crassostrea gigas</name>
    <dbReference type="NCBI Taxonomy" id="29159"/>
    <lineage>
        <taxon>Eukaryota</taxon>
        <taxon>Metazoa</taxon>
        <taxon>Spiralia</taxon>
        <taxon>Lophotrochozoa</taxon>
        <taxon>Mollusca</taxon>
        <taxon>Bivalvia</taxon>
        <taxon>Autobranchia</taxon>
        <taxon>Pteriomorphia</taxon>
        <taxon>Ostreida</taxon>
        <taxon>Ostreoidea</taxon>
        <taxon>Ostreidae</taxon>
        <taxon>Magallana</taxon>
    </lineage>
</organism>
<accession>A0A8W8M6N0</accession>
<evidence type="ECO:0000256" key="1">
    <source>
        <dbReference type="SAM" id="SignalP"/>
    </source>
</evidence>
<evidence type="ECO:0000313" key="2">
    <source>
        <dbReference type="EnsemblMetazoa" id="G31611.2:cds"/>
    </source>
</evidence>
<dbReference type="EnsemblMetazoa" id="G31611.2">
    <property type="protein sequence ID" value="G31611.2:cds"/>
    <property type="gene ID" value="G31611"/>
</dbReference>
<name>A0A8W8M6N0_MAGGI</name>
<proteinExistence type="predicted"/>
<sequence>MKTGVLFYVTIVCCISASVVCARNSQFKHLPVFPGFLNRPLSTSPHFDLQNLYRTVDKRFNMDNRAFGEDDRFNHFMDWRTLFGKRSFGGPDKIGFHNMESPFKSYYQNWRERFFPKKKGANK</sequence>
<keyword evidence="3" id="KW-1185">Reference proteome</keyword>
<feature type="chain" id="PRO_5042431779" evidence="1">
    <location>
        <begin position="23"/>
        <end position="123"/>
    </location>
</feature>
<dbReference type="EnsemblMetazoa" id="G31611.1">
    <property type="protein sequence ID" value="G31611.1:cds"/>
    <property type="gene ID" value="G31611"/>
</dbReference>
<evidence type="ECO:0000313" key="3">
    <source>
        <dbReference type="Proteomes" id="UP000005408"/>
    </source>
</evidence>
<feature type="signal peptide" evidence="1">
    <location>
        <begin position="1"/>
        <end position="22"/>
    </location>
</feature>